<keyword evidence="2" id="KW-1133">Transmembrane helix</keyword>
<dbReference type="Proteomes" id="UP000011064">
    <property type="component" value="Unassembled WGS sequence"/>
</dbReference>
<dbReference type="STRING" id="658429.L8G9P2"/>
<keyword evidence="4" id="KW-1185">Reference proteome</keyword>
<feature type="compositionally biased region" description="Basic and acidic residues" evidence="1">
    <location>
        <begin position="267"/>
        <end position="277"/>
    </location>
</feature>
<feature type="transmembrane region" description="Helical" evidence="2">
    <location>
        <begin position="50"/>
        <end position="70"/>
    </location>
</feature>
<evidence type="ECO:0000256" key="2">
    <source>
        <dbReference type="SAM" id="Phobius"/>
    </source>
</evidence>
<dbReference type="HOGENOM" id="CLU_562746_0_0_1"/>
<evidence type="ECO:0000313" key="3">
    <source>
        <dbReference type="EMBL" id="ELR09787.1"/>
    </source>
</evidence>
<dbReference type="AlphaFoldDB" id="L8G9P2"/>
<keyword evidence="2" id="KW-0472">Membrane</keyword>
<feature type="transmembrane region" description="Helical" evidence="2">
    <location>
        <begin position="7"/>
        <end position="30"/>
    </location>
</feature>
<feature type="compositionally biased region" description="Basic and acidic residues" evidence="1">
    <location>
        <begin position="402"/>
        <end position="429"/>
    </location>
</feature>
<dbReference type="InParanoid" id="L8G9P2"/>
<dbReference type="VEuPathDB" id="FungiDB:GMDG_04271"/>
<dbReference type="OrthoDB" id="3559694at2759"/>
<reference evidence="4" key="1">
    <citation type="submission" date="2010-09" db="EMBL/GenBank/DDBJ databases">
        <title>The genome sequence of Geomyces destructans 20631-21.</title>
        <authorList>
            <consortium name="The Broad Institute Genome Sequencing Platform"/>
            <person name="Cuomo C.A."/>
            <person name="Blehert D.S."/>
            <person name="Lorch J.M."/>
            <person name="Young S.K."/>
            <person name="Zeng Q."/>
            <person name="Gargeya S."/>
            <person name="Fitzgerald M."/>
            <person name="Haas B."/>
            <person name="Abouelleil A."/>
            <person name="Alvarado L."/>
            <person name="Arachchi H.M."/>
            <person name="Berlin A."/>
            <person name="Brown A."/>
            <person name="Chapman S.B."/>
            <person name="Chen Z."/>
            <person name="Dunbar C."/>
            <person name="Freedman E."/>
            <person name="Gearin G."/>
            <person name="Gellesch M."/>
            <person name="Goldberg J."/>
            <person name="Griggs A."/>
            <person name="Gujja S."/>
            <person name="Heiman D."/>
            <person name="Howarth C."/>
            <person name="Larson L."/>
            <person name="Lui A."/>
            <person name="MacDonald P.J.P."/>
            <person name="Montmayeur A."/>
            <person name="Murphy C."/>
            <person name="Neiman D."/>
            <person name="Pearson M."/>
            <person name="Priest M."/>
            <person name="Roberts A."/>
            <person name="Saif S."/>
            <person name="Shea T."/>
            <person name="Shenoy N."/>
            <person name="Sisk P."/>
            <person name="Stolte C."/>
            <person name="Sykes S."/>
            <person name="Wortman J."/>
            <person name="Nusbaum C."/>
            <person name="Birren B."/>
        </authorList>
    </citation>
    <scope>NUCLEOTIDE SEQUENCE [LARGE SCALE GENOMIC DNA]</scope>
    <source>
        <strain evidence="4">ATCC MYA-4855 / 20631-21</strain>
    </source>
</reference>
<feature type="compositionally biased region" description="Low complexity" evidence="1">
    <location>
        <begin position="315"/>
        <end position="330"/>
    </location>
</feature>
<name>L8G9P2_PSED2</name>
<accession>L8G9P2</accession>
<evidence type="ECO:0000256" key="1">
    <source>
        <dbReference type="SAM" id="MobiDB-lite"/>
    </source>
</evidence>
<feature type="region of interest" description="Disordered" evidence="1">
    <location>
        <begin position="291"/>
        <end position="349"/>
    </location>
</feature>
<gene>
    <name evidence="3" type="ORF">GMDG_04271</name>
</gene>
<evidence type="ECO:0000313" key="4">
    <source>
        <dbReference type="Proteomes" id="UP000011064"/>
    </source>
</evidence>
<feature type="region of interest" description="Disordered" evidence="1">
    <location>
        <begin position="402"/>
        <end position="431"/>
    </location>
</feature>
<feature type="compositionally biased region" description="Low complexity" evidence="1">
    <location>
        <begin position="295"/>
        <end position="305"/>
    </location>
</feature>
<proteinExistence type="predicted"/>
<dbReference type="EMBL" id="GL573243">
    <property type="protein sequence ID" value="ELR09787.1"/>
    <property type="molecule type" value="Genomic_DNA"/>
</dbReference>
<protein>
    <submittedName>
        <fullName evidence="3">Uncharacterized protein</fullName>
    </submittedName>
</protein>
<keyword evidence="2" id="KW-0812">Transmembrane</keyword>
<feature type="region of interest" description="Disordered" evidence="1">
    <location>
        <begin position="244"/>
        <end position="277"/>
    </location>
</feature>
<organism evidence="3 4">
    <name type="scientific">Pseudogymnoascus destructans (strain ATCC MYA-4855 / 20631-21)</name>
    <name type="common">Bat white-nose syndrome fungus</name>
    <name type="synonym">Geomyces destructans</name>
    <dbReference type="NCBI Taxonomy" id="658429"/>
    <lineage>
        <taxon>Eukaryota</taxon>
        <taxon>Fungi</taxon>
        <taxon>Dikarya</taxon>
        <taxon>Ascomycota</taxon>
        <taxon>Pezizomycotina</taxon>
        <taxon>Leotiomycetes</taxon>
        <taxon>Thelebolales</taxon>
        <taxon>Thelebolaceae</taxon>
        <taxon>Pseudogymnoascus</taxon>
    </lineage>
</organism>
<sequence>MDALEDYHAVLSTLYSLLSPILYPTLRFMNWARTLLLPLLRPLLVQLTNAAHDSPAVVSLGVLLVTLYISMRVMGFMQRMVAFGARDTDPNTFVAREAVKRPYLKKCYPADDAVMKLLVHKHEGRLRGIHLTIFNETEFLKSDHLRCNHKGKGAPALALDGTAMTTMAGQKYKHLIVLNGGDSTLPIGKWTTKNYRSKSDHPGYEEWLSRIKWTAAEAREDGVPSASINKIMTTLNKSKKKDLNATLTIPKKSKGKDLSGPEMNENDQEKNADDSRLNANEFKNEGYEFMTATPSESSRLSSARSNCTTPEPFRSEAAISEPSPSKPSSSVNTQAGRNLPEAPESNNNPADIELAILTADIIRQEITQLEERQHEARFASSRAVILARRDERLNYFRERQTANQNREEQAVNENREAQTANENHEEPTTSRRKTLTIWDADMKMKEAAVVEGLGHNGVFKNVCLIPEDTQAPRNLGLHALAFRAV</sequence>